<feature type="domain" description="DUF4143" evidence="2">
    <location>
        <begin position="195"/>
        <end position="343"/>
    </location>
</feature>
<dbReference type="Pfam" id="PF13173">
    <property type="entry name" value="AAA_14"/>
    <property type="match status" value="1"/>
</dbReference>
<feature type="domain" description="AAA" evidence="1">
    <location>
        <begin position="20"/>
        <end position="148"/>
    </location>
</feature>
<dbReference type="EMBL" id="CP002404">
    <property type="protein sequence ID" value="ADU23897.1"/>
    <property type="molecule type" value="Genomic_DNA"/>
</dbReference>
<evidence type="ECO:0008006" key="5">
    <source>
        <dbReference type="Google" id="ProtNLM"/>
    </source>
</evidence>
<dbReference type="RefSeq" id="WP_013483447.1">
    <property type="nucleotide sequence ID" value="NC_014824.1"/>
</dbReference>
<dbReference type="Proteomes" id="UP000006919">
    <property type="component" value="Plasmid pRUMAL01"/>
</dbReference>
<dbReference type="Pfam" id="PF13635">
    <property type="entry name" value="DUF4143"/>
    <property type="match status" value="1"/>
</dbReference>
<reference evidence="4" key="1">
    <citation type="journal article" date="2011" name="J. Bacteriol.">
        <title>Complete genome of the cellulolytic ruminal bacterium Ruminococcus albus 7.</title>
        <authorList>
            <person name="Suen G."/>
            <person name="Stevenson D.M."/>
            <person name="Bruce D.C."/>
            <person name="Chertkov O."/>
            <person name="Copeland A."/>
            <person name="Cheng J.F."/>
            <person name="Detter C."/>
            <person name="Detter J.C."/>
            <person name="Goodwin L.A."/>
            <person name="Han C.S."/>
            <person name="Hauser L.J."/>
            <person name="Ivanova N.N."/>
            <person name="Kyrpides N.C."/>
            <person name="Land M.L."/>
            <person name="Lapidus A."/>
            <person name="Lucas S."/>
            <person name="Ovchinnikova G."/>
            <person name="Pitluck S."/>
            <person name="Tapia R."/>
            <person name="Woyke T."/>
            <person name="Boyum J."/>
            <person name="Mead D."/>
            <person name="Weimer P.J."/>
        </authorList>
    </citation>
    <scope>NUCLEOTIDE SEQUENCE [LARGE SCALE GENOMIC DNA]</scope>
    <source>
        <strain evidence="4">ATCC 27210 / DSM 20455 / JCM 14654 / NCDO 2250 / 7</strain>
        <plasmid evidence="4">pRUMAL01</plasmid>
    </source>
</reference>
<proteinExistence type="predicted"/>
<dbReference type="PANTHER" id="PTHR33295:SF20">
    <property type="entry name" value="ATPASE"/>
    <property type="match status" value="1"/>
</dbReference>
<dbReference type="SUPFAM" id="SSF52540">
    <property type="entry name" value="P-loop containing nucleoside triphosphate hydrolases"/>
    <property type="match status" value="1"/>
</dbReference>
<dbReference type="InterPro" id="IPR027417">
    <property type="entry name" value="P-loop_NTPase"/>
</dbReference>
<dbReference type="eggNOG" id="COG1373">
    <property type="taxonomic scope" value="Bacteria"/>
</dbReference>
<evidence type="ECO:0000259" key="2">
    <source>
        <dbReference type="Pfam" id="PF13635"/>
    </source>
</evidence>
<organism evidence="3 4">
    <name type="scientific">Ruminococcus albus (strain ATCC 27210 / DSM 20455 / JCM 14654 / NCDO 2250 / 7)</name>
    <dbReference type="NCBI Taxonomy" id="697329"/>
    <lineage>
        <taxon>Bacteria</taxon>
        <taxon>Bacillati</taxon>
        <taxon>Bacillota</taxon>
        <taxon>Clostridia</taxon>
        <taxon>Eubacteriales</taxon>
        <taxon>Oscillospiraceae</taxon>
        <taxon>Ruminococcus</taxon>
    </lineage>
</organism>
<dbReference type="InterPro" id="IPR041682">
    <property type="entry name" value="AAA_14"/>
</dbReference>
<dbReference type="OrthoDB" id="9801684at2"/>
<name>E6UJQ1_RUMA7</name>
<protein>
    <recommendedName>
        <fullName evidence="5">ATPase</fullName>
    </recommendedName>
</protein>
<evidence type="ECO:0000313" key="4">
    <source>
        <dbReference type="Proteomes" id="UP000006919"/>
    </source>
</evidence>
<gene>
    <name evidence="3" type="ordered locus">Rumal_3449</name>
</gene>
<dbReference type="HOGENOM" id="CLU_041527_1_1_9"/>
<evidence type="ECO:0000313" key="3">
    <source>
        <dbReference type="EMBL" id="ADU23897.1"/>
    </source>
</evidence>
<dbReference type="InterPro" id="IPR025420">
    <property type="entry name" value="DUF4143"/>
</dbReference>
<dbReference type="KEGG" id="ral:Rumal_3449"/>
<accession>E6UJQ1</accession>
<dbReference type="PANTHER" id="PTHR33295">
    <property type="entry name" value="ATPASE"/>
    <property type="match status" value="1"/>
</dbReference>
<geneLocation type="plasmid" evidence="3 4">
    <name>pRUMAL01</name>
</geneLocation>
<keyword evidence="3" id="KW-0614">Plasmid</keyword>
<evidence type="ECO:0000259" key="1">
    <source>
        <dbReference type="Pfam" id="PF13173"/>
    </source>
</evidence>
<dbReference type="AlphaFoldDB" id="E6UJQ1"/>
<sequence>MVLRNQYLDRLIRLRDKEIIKVVTGVRRCGKSTLLKQFERYLLENGVVEEQIISINFEDISFDYLLEYHALHQYITERLLDDRKTYIFLDEIQAVSDFQKAVDSLFLKDNVDIYITGSNAHMLSGELATLLSGRYVEVPMLPLSFSEYAELVGGDVRSAWKKYFTSGGFPYASQIEDEEIRRDYLYGIYHTVLLKDVAARRRINDIELLESIVKFLFDNVGNIVSSKKIADSLTSFGRKTTSLTVENYVTALCEAFILYKVGRYDVQGKQHLKSLEKYYIVDVGLRNLLIGNRNRDIGHILENIVYLELTRKGYHVSVGKLGELEIDFVAEKDGEKAYFQVAATVLSEETFAREIAPLKRIHDNYPKYIVTMDEIPMDEDGIKVINVVDFLTK</sequence>